<dbReference type="CDD" id="cd03789">
    <property type="entry name" value="GT9_LPS_heptosyltransferase"/>
    <property type="match status" value="1"/>
</dbReference>
<evidence type="ECO:0000256" key="2">
    <source>
        <dbReference type="ARBA" id="ARBA00022679"/>
    </source>
</evidence>
<comment type="caution">
    <text evidence="3">The sequence shown here is derived from an EMBL/GenBank/DDBJ whole genome shotgun (WGS) entry which is preliminary data.</text>
</comment>
<dbReference type="GO" id="GO:0005829">
    <property type="term" value="C:cytosol"/>
    <property type="evidence" value="ECO:0007669"/>
    <property type="project" value="TreeGrafter"/>
</dbReference>
<name>A0A4R6ZHW9_9GAMM</name>
<dbReference type="Pfam" id="PF01075">
    <property type="entry name" value="Glyco_transf_9"/>
    <property type="match status" value="1"/>
</dbReference>
<evidence type="ECO:0000256" key="1">
    <source>
        <dbReference type="ARBA" id="ARBA00022676"/>
    </source>
</evidence>
<evidence type="ECO:0000313" key="3">
    <source>
        <dbReference type="EMBL" id="TDR51823.1"/>
    </source>
</evidence>
<proteinExistence type="predicted"/>
<keyword evidence="2 3" id="KW-0808">Transferase</keyword>
<reference evidence="3 4" key="1">
    <citation type="submission" date="2019-03" db="EMBL/GenBank/DDBJ databases">
        <title>Genomic Encyclopedia of Type Strains, Phase III (KMG-III): the genomes of soil and plant-associated and newly described type strains.</title>
        <authorList>
            <person name="Whitman W."/>
        </authorList>
    </citation>
    <scope>NUCLEOTIDE SEQUENCE [LARGE SCALE GENOMIC DNA]</scope>
    <source>
        <strain evidence="3 4">CECT 5797</strain>
    </source>
</reference>
<sequence>MMTLRPAGGDGDRPRLLVVRNDKLGDFMLAWPALACLKAVEPAPRVSVLVPAYTAPLARQCPWIDEVLIDPGDAGGRAGRRTLLQRLHEARFDALLTLFSTPRIGWLGWRAGIPLRLAPATKWAQLFYNRRIVQRRSRSEKPEYLYNLELAEALLAELGLAVPARPEPPYWPLPEGTRATQRARIADELSLDGSRPWLFLHPGSGGSAVNLTLERYATLVLGVEARLAAASRPAPAWVLTAGPGEEAAADRLRERLVGEGVTAGLLPPRRGLDDFALSLSAADLFIAGSTGPLHIAGCLDRPTAGFYPSRRSATPLRWQTCNAEAHRLAFCPPPGAGERDMASIDLEAAASRIAGHLGHFPTRETTP</sequence>
<keyword evidence="1" id="KW-0328">Glycosyltransferase</keyword>
<dbReference type="PANTHER" id="PTHR30160">
    <property type="entry name" value="TETRAACYLDISACCHARIDE 4'-KINASE-RELATED"/>
    <property type="match status" value="1"/>
</dbReference>
<dbReference type="GO" id="GO:0008713">
    <property type="term" value="F:ADP-heptose-lipopolysaccharide heptosyltransferase activity"/>
    <property type="evidence" value="ECO:0007669"/>
    <property type="project" value="TreeGrafter"/>
</dbReference>
<protein>
    <submittedName>
        <fullName evidence="3">ADP-heptose:LPS heptosyltransferase</fullName>
    </submittedName>
</protein>
<dbReference type="PANTHER" id="PTHR30160:SF15">
    <property type="entry name" value="GLYCOSYLTRANSFERASE HI_0523-RELATED"/>
    <property type="match status" value="1"/>
</dbReference>
<accession>A0A4R6ZHW9</accession>
<dbReference type="Proteomes" id="UP000295212">
    <property type="component" value="Unassembled WGS sequence"/>
</dbReference>
<dbReference type="AlphaFoldDB" id="A0A4R6ZHW9"/>
<dbReference type="InterPro" id="IPR002201">
    <property type="entry name" value="Glyco_trans_9"/>
</dbReference>
<dbReference type="InterPro" id="IPR051199">
    <property type="entry name" value="LPS_LOS_Heptosyltrfase"/>
</dbReference>
<evidence type="ECO:0000313" key="4">
    <source>
        <dbReference type="Proteomes" id="UP000295212"/>
    </source>
</evidence>
<dbReference type="SUPFAM" id="SSF53756">
    <property type="entry name" value="UDP-Glycosyltransferase/glycogen phosphorylase"/>
    <property type="match status" value="1"/>
</dbReference>
<dbReference type="Gene3D" id="3.40.50.2000">
    <property type="entry name" value="Glycogen Phosphorylase B"/>
    <property type="match status" value="2"/>
</dbReference>
<dbReference type="GO" id="GO:0009244">
    <property type="term" value="P:lipopolysaccharide core region biosynthetic process"/>
    <property type="evidence" value="ECO:0007669"/>
    <property type="project" value="TreeGrafter"/>
</dbReference>
<dbReference type="EMBL" id="SNZJ01000015">
    <property type="protein sequence ID" value="TDR51823.1"/>
    <property type="molecule type" value="Genomic_DNA"/>
</dbReference>
<organism evidence="3 4">
    <name type="scientific">Halomonas ventosae</name>
    <dbReference type="NCBI Taxonomy" id="229007"/>
    <lineage>
        <taxon>Bacteria</taxon>
        <taxon>Pseudomonadati</taxon>
        <taxon>Pseudomonadota</taxon>
        <taxon>Gammaproteobacteria</taxon>
        <taxon>Oceanospirillales</taxon>
        <taxon>Halomonadaceae</taxon>
        <taxon>Halomonas</taxon>
    </lineage>
</organism>
<gene>
    <name evidence="3" type="ORF">DFP85_1157</name>
</gene>